<dbReference type="InterPro" id="IPR032394">
    <property type="entry name" value="Anoct_dimer"/>
</dbReference>
<evidence type="ECO:0000313" key="3">
    <source>
        <dbReference type="EMBL" id="KHN88125.1"/>
    </source>
</evidence>
<dbReference type="GO" id="GO:0005254">
    <property type="term" value="F:chloride channel activity"/>
    <property type="evidence" value="ECO:0007669"/>
    <property type="project" value="TreeGrafter"/>
</dbReference>
<feature type="domain" description="Anoctamin dimerisation" evidence="2">
    <location>
        <begin position="100"/>
        <end position="249"/>
    </location>
</feature>
<feature type="domain" description="Anoctamin dimerisation" evidence="2">
    <location>
        <begin position="260"/>
        <end position="390"/>
    </location>
</feature>
<dbReference type="OrthoDB" id="5839522at2759"/>
<keyword evidence="4" id="KW-1185">Reference proteome</keyword>
<dbReference type="GO" id="GO:0005886">
    <property type="term" value="C:plasma membrane"/>
    <property type="evidence" value="ECO:0007669"/>
    <property type="project" value="TreeGrafter"/>
</dbReference>
<dbReference type="InterPro" id="IPR007632">
    <property type="entry name" value="Anoctamin"/>
</dbReference>
<evidence type="ECO:0000313" key="4">
    <source>
        <dbReference type="Proteomes" id="UP000031036"/>
    </source>
</evidence>
<reference evidence="3 4" key="1">
    <citation type="submission" date="2014-11" db="EMBL/GenBank/DDBJ databases">
        <title>Genetic blueprint of the zoonotic pathogen Toxocara canis.</title>
        <authorList>
            <person name="Zhu X.-Q."/>
            <person name="Korhonen P.K."/>
            <person name="Cai H."/>
            <person name="Young N.D."/>
            <person name="Nejsum P."/>
            <person name="von Samson-Himmelstjerna G."/>
            <person name="Boag P.R."/>
            <person name="Tan P."/>
            <person name="Li Q."/>
            <person name="Min J."/>
            <person name="Yang Y."/>
            <person name="Wang X."/>
            <person name="Fang X."/>
            <person name="Hall R.S."/>
            <person name="Hofmann A."/>
            <person name="Sternberg P.W."/>
            <person name="Jex A.R."/>
            <person name="Gasser R.B."/>
        </authorList>
    </citation>
    <scope>NUCLEOTIDE SEQUENCE [LARGE SCALE GENOMIC DNA]</scope>
    <source>
        <strain evidence="3">PN_DK_2014</strain>
    </source>
</reference>
<dbReference type="AlphaFoldDB" id="A0A0B2W4H3"/>
<dbReference type="PANTHER" id="PTHR12308:SF84">
    <property type="entry name" value="ANOCTAMIN"/>
    <property type="match status" value="1"/>
</dbReference>
<dbReference type="EMBL" id="JPKZ01000265">
    <property type="protein sequence ID" value="KHN88125.1"/>
    <property type="molecule type" value="Genomic_DNA"/>
</dbReference>
<dbReference type="STRING" id="6265.A0A0B2W4H3"/>
<protein>
    <submittedName>
        <fullName evidence="3">Anoctamin-5</fullName>
    </submittedName>
</protein>
<name>A0A0B2W4H3_TOXCA</name>
<dbReference type="Proteomes" id="UP000031036">
    <property type="component" value="Unassembled WGS sequence"/>
</dbReference>
<gene>
    <name evidence="3" type="primary">Ano5</name>
    <name evidence="3" type="ORF">Tcan_15992</name>
</gene>
<organism evidence="3 4">
    <name type="scientific">Toxocara canis</name>
    <name type="common">Canine roundworm</name>
    <dbReference type="NCBI Taxonomy" id="6265"/>
    <lineage>
        <taxon>Eukaryota</taxon>
        <taxon>Metazoa</taxon>
        <taxon>Ecdysozoa</taxon>
        <taxon>Nematoda</taxon>
        <taxon>Chromadorea</taxon>
        <taxon>Rhabditida</taxon>
        <taxon>Spirurina</taxon>
        <taxon>Ascaridomorpha</taxon>
        <taxon>Ascaridoidea</taxon>
        <taxon>Toxocaridae</taxon>
        <taxon>Toxocara</taxon>
    </lineage>
</organism>
<feature type="compositionally biased region" description="Basic and acidic residues" evidence="1">
    <location>
        <begin position="133"/>
        <end position="144"/>
    </location>
</feature>
<evidence type="ECO:0000256" key="1">
    <source>
        <dbReference type="SAM" id="MobiDB-lite"/>
    </source>
</evidence>
<comment type="caution">
    <text evidence="3">The sequence shown here is derived from an EMBL/GenBank/DDBJ whole genome shotgun (WGS) entry which is preliminary data.</text>
</comment>
<accession>A0A0B2W4H3</accession>
<dbReference type="PANTHER" id="PTHR12308">
    <property type="entry name" value="ANOCTAMIN"/>
    <property type="match status" value="1"/>
</dbReference>
<dbReference type="GO" id="GO:0046983">
    <property type="term" value="F:protein dimerization activity"/>
    <property type="evidence" value="ECO:0007669"/>
    <property type="project" value="InterPro"/>
</dbReference>
<dbReference type="Pfam" id="PF16178">
    <property type="entry name" value="Anoct_dimer"/>
    <property type="match status" value="2"/>
</dbReference>
<evidence type="ECO:0000259" key="2">
    <source>
        <dbReference type="Pfam" id="PF16178"/>
    </source>
</evidence>
<sequence>MLSNLRACVTTLRSNRRCADSLYCALAHVICNDSSRRCRNKRLSRGECFDLGSLRMDAGQEENEKATNADNIELRERRNRTSLKVSSPTRYHSWKCRPMFFSDGIRRVDYVLAYETNESSEDSNTEDDFNAEGQHDARTHEEKRATKRHYFEENLRRLGLQLEHVEGKYCNNTHFVLIHAPFGLLLKQAENLCVKMPVQQSDVQERTIIDGVLDRFLGKFRFLTFSEETNERLKEPNYFTAPFVAEHLDWWVERTIIDGVLDRFLGKFRFLTFSEETNERLKEPNYFTAPFVAEHLDCYVGSDDPGSFFESSERSRMVYDLLLRTRYDSEETEKYRVGIERLVKNGTYTAAYPLHEPCEEPKYDVKRCSNREMLYWNWCRFNNFYKYQPLSLIRFAVLPL</sequence>
<feature type="region of interest" description="Disordered" evidence="1">
    <location>
        <begin position="117"/>
        <end position="144"/>
    </location>
</feature>
<feature type="compositionally biased region" description="Acidic residues" evidence="1">
    <location>
        <begin position="118"/>
        <end position="130"/>
    </location>
</feature>
<proteinExistence type="predicted"/>